<dbReference type="InterPro" id="IPR017871">
    <property type="entry name" value="ABC_transporter-like_CS"/>
</dbReference>
<feature type="domain" description="ABC transporter" evidence="9">
    <location>
        <begin position="390"/>
        <end position="811"/>
    </location>
</feature>
<comment type="subcellular location">
    <subcellularLocation>
        <location evidence="1">Membrane</location>
        <topology evidence="1">Multi-pass membrane protein</topology>
    </subcellularLocation>
</comment>
<feature type="domain" description="ABC transmembrane type-1" evidence="10">
    <location>
        <begin position="98"/>
        <end position="285"/>
    </location>
</feature>
<evidence type="ECO:0000256" key="3">
    <source>
        <dbReference type="ARBA" id="ARBA00022692"/>
    </source>
</evidence>
<dbReference type="PROSITE" id="PS00211">
    <property type="entry name" value="ABC_TRANSPORTER_1"/>
    <property type="match status" value="2"/>
</dbReference>
<keyword evidence="4" id="KW-0547">Nucleotide-binding</keyword>
<feature type="transmembrane region" description="Helical" evidence="8">
    <location>
        <begin position="131"/>
        <end position="148"/>
    </location>
</feature>
<feature type="transmembrane region" description="Helical" evidence="8">
    <location>
        <begin position="205"/>
        <end position="227"/>
    </location>
</feature>
<accession>A0AAV8W2H8</accession>
<feature type="transmembrane region" description="Helical" evidence="8">
    <location>
        <begin position="90"/>
        <end position="119"/>
    </location>
</feature>
<feature type="domain" description="ABC transmembrane type-1" evidence="10">
    <location>
        <begin position="550"/>
        <end position="700"/>
    </location>
</feature>
<dbReference type="InterPro" id="IPR003439">
    <property type="entry name" value="ABC_transporter-like_ATP-bd"/>
</dbReference>
<evidence type="ECO:0000256" key="1">
    <source>
        <dbReference type="ARBA" id="ARBA00004141"/>
    </source>
</evidence>
<dbReference type="CDD" id="cd03244">
    <property type="entry name" value="ABCC_MRP_domain2"/>
    <property type="match status" value="1"/>
</dbReference>
<dbReference type="Pfam" id="PF00664">
    <property type="entry name" value="ABC_membrane"/>
    <property type="match status" value="2"/>
</dbReference>
<dbReference type="InterPro" id="IPR044726">
    <property type="entry name" value="ABCC_6TM_D2"/>
</dbReference>
<feature type="transmembrane region" description="Helical" evidence="8">
    <location>
        <begin position="542"/>
        <end position="565"/>
    </location>
</feature>
<reference evidence="11 12" key="1">
    <citation type="journal article" date="2023" name="Insect Mol. Biol.">
        <title>Genome sequencing provides insights into the evolution of gene families encoding plant cell wall-degrading enzymes in longhorned beetles.</title>
        <authorList>
            <person name="Shin N.R."/>
            <person name="Okamura Y."/>
            <person name="Kirsch R."/>
            <person name="Pauchet Y."/>
        </authorList>
    </citation>
    <scope>NUCLEOTIDE SEQUENCE [LARGE SCALE GENOMIC DNA]</scope>
    <source>
        <strain evidence="11">EAD_L_NR</strain>
    </source>
</reference>
<protein>
    <submittedName>
        <fullName evidence="11">Uncharacterized protein</fullName>
    </submittedName>
</protein>
<evidence type="ECO:0000256" key="5">
    <source>
        <dbReference type="ARBA" id="ARBA00022840"/>
    </source>
</evidence>
<dbReference type="InterPro" id="IPR050173">
    <property type="entry name" value="ABC_transporter_C-like"/>
</dbReference>
<feature type="transmembrane region" description="Helical" evidence="8">
    <location>
        <begin position="1113"/>
        <end position="1131"/>
    </location>
</feature>
<comment type="caution">
    <text evidence="11">The sequence shown here is derived from an EMBL/GenBank/DDBJ whole genome shotgun (WGS) entry which is preliminary data.</text>
</comment>
<dbReference type="InterPro" id="IPR036640">
    <property type="entry name" value="ABC1_TM_sf"/>
</dbReference>
<keyword evidence="3 8" id="KW-0812">Transmembrane</keyword>
<dbReference type="PROSITE" id="PS50893">
    <property type="entry name" value="ABC_TRANSPORTER_2"/>
    <property type="match status" value="2"/>
</dbReference>
<feature type="transmembrane region" description="Helical" evidence="8">
    <location>
        <begin position="1081"/>
        <end position="1101"/>
    </location>
</feature>
<evidence type="ECO:0000313" key="11">
    <source>
        <dbReference type="EMBL" id="KAJ8920724.1"/>
    </source>
</evidence>
<feature type="transmembrane region" description="Helical" evidence="8">
    <location>
        <begin position="313"/>
        <end position="339"/>
    </location>
</feature>
<dbReference type="GO" id="GO:0005524">
    <property type="term" value="F:ATP binding"/>
    <property type="evidence" value="ECO:0007669"/>
    <property type="project" value="UniProtKB-KW"/>
</dbReference>
<evidence type="ECO:0000256" key="8">
    <source>
        <dbReference type="SAM" id="Phobius"/>
    </source>
</evidence>
<dbReference type="SUPFAM" id="SSF52540">
    <property type="entry name" value="P-loop containing nucleoside triphosphate hydrolases"/>
    <property type="match status" value="2"/>
</dbReference>
<keyword evidence="6 8" id="KW-1133">Transmembrane helix</keyword>
<feature type="transmembrane region" description="Helical" evidence="8">
    <location>
        <begin position="980"/>
        <end position="1012"/>
    </location>
</feature>
<organism evidence="11 12">
    <name type="scientific">Exocentrus adspersus</name>
    <dbReference type="NCBI Taxonomy" id="1586481"/>
    <lineage>
        <taxon>Eukaryota</taxon>
        <taxon>Metazoa</taxon>
        <taxon>Ecdysozoa</taxon>
        <taxon>Arthropoda</taxon>
        <taxon>Hexapoda</taxon>
        <taxon>Insecta</taxon>
        <taxon>Pterygota</taxon>
        <taxon>Neoptera</taxon>
        <taxon>Endopterygota</taxon>
        <taxon>Coleoptera</taxon>
        <taxon>Polyphaga</taxon>
        <taxon>Cucujiformia</taxon>
        <taxon>Chrysomeloidea</taxon>
        <taxon>Cerambycidae</taxon>
        <taxon>Lamiinae</taxon>
        <taxon>Acanthocinini</taxon>
        <taxon>Exocentrus</taxon>
    </lineage>
</organism>
<dbReference type="InterPro" id="IPR044746">
    <property type="entry name" value="ABCC_6TM_D1"/>
</dbReference>
<evidence type="ECO:0000313" key="12">
    <source>
        <dbReference type="Proteomes" id="UP001159042"/>
    </source>
</evidence>
<feature type="transmembrane region" description="Helical" evidence="8">
    <location>
        <begin position="585"/>
        <end position="606"/>
    </location>
</feature>
<keyword evidence="2" id="KW-0813">Transport</keyword>
<dbReference type="EMBL" id="JANEYG010000013">
    <property type="protein sequence ID" value="KAJ8920724.1"/>
    <property type="molecule type" value="Genomic_DNA"/>
</dbReference>
<dbReference type="Gene3D" id="3.40.50.300">
    <property type="entry name" value="P-loop containing nucleotide triphosphate hydrolases"/>
    <property type="match status" value="3"/>
</dbReference>
<dbReference type="InterPro" id="IPR027417">
    <property type="entry name" value="P-loop_NTPase"/>
</dbReference>
<dbReference type="PANTHER" id="PTHR24223:SF448">
    <property type="entry name" value="FI20146P1-RELATED"/>
    <property type="match status" value="1"/>
</dbReference>
<dbReference type="GO" id="GO:0016020">
    <property type="term" value="C:membrane"/>
    <property type="evidence" value="ECO:0007669"/>
    <property type="project" value="UniProtKB-SubCell"/>
</dbReference>
<dbReference type="Proteomes" id="UP001159042">
    <property type="component" value="Unassembled WGS sequence"/>
</dbReference>
<feature type="transmembrane region" description="Helical" evidence="8">
    <location>
        <begin position="288"/>
        <end position="307"/>
    </location>
</feature>
<evidence type="ECO:0000259" key="9">
    <source>
        <dbReference type="PROSITE" id="PS50893"/>
    </source>
</evidence>
<dbReference type="PANTHER" id="PTHR24223">
    <property type="entry name" value="ATP-BINDING CASSETTE SUB-FAMILY C"/>
    <property type="match status" value="1"/>
</dbReference>
<keyword evidence="7 8" id="KW-0472">Membrane</keyword>
<dbReference type="Gene3D" id="1.20.1560.10">
    <property type="entry name" value="ABC transporter type 1, transmembrane domain"/>
    <property type="match status" value="2"/>
</dbReference>
<evidence type="ECO:0000256" key="6">
    <source>
        <dbReference type="ARBA" id="ARBA00022989"/>
    </source>
</evidence>
<dbReference type="GO" id="GO:0140359">
    <property type="term" value="F:ABC-type transporter activity"/>
    <property type="evidence" value="ECO:0007669"/>
    <property type="project" value="InterPro"/>
</dbReference>
<name>A0AAV8W2H8_9CUCU</name>
<dbReference type="CDD" id="cd18580">
    <property type="entry name" value="ABC_6TM_ABCC_D2"/>
    <property type="match status" value="1"/>
</dbReference>
<feature type="transmembrane region" description="Helical" evidence="8">
    <location>
        <begin position="897"/>
        <end position="921"/>
    </location>
</feature>
<keyword evidence="5" id="KW-0067">ATP-binding</keyword>
<feature type="domain" description="ABC transporter" evidence="9">
    <location>
        <begin position="1173"/>
        <end position="1398"/>
    </location>
</feature>
<evidence type="ECO:0000256" key="2">
    <source>
        <dbReference type="ARBA" id="ARBA00022448"/>
    </source>
</evidence>
<evidence type="ECO:0000256" key="4">
    <source>
        <dbReference type="ARBA" id="ARBA00022741"/>
    </source>
</evidence>
<dbReference type="Pfam" id="PF00005">
    <property type="entry name" value="ABC_tran"/>
    <property type="match status" value="2"/>
</dbReference>
<keyword evidence="12" id="KW-1185">Reference proteome</keyword>
<evidence type="ECO:0000256" key="7">
    <source>
        <dbReference type="ARBA" id="ARBA00023136"/>
    </source>
</evidence>
<dbReference type="GO" id="GO:0016887">
    <property type="term" value="F:ATP hydrolysis activity"/>
    <property type="evidence" value="ECO:0007669"/>
    <property type="project" value="InterPro"/>
</dbReference>
<gene>
    <name evidence="11" type="ORF">NQ315_004863</name>
</gene>
<dbReference type="SUPFAM" id="SSF90123">
    <property type="entry name" value="ABC transporter transmembrane region"/>
    <property type="match status" value="3"/>
</dbReference>
<feature type="domain" description="ABC transmembrane type-1" evidence="10">
    <location>
        <begin position="898"/>
        <end position="1139"/>
    </location>
</feature>
<sequence>MDHGHEEEKKIHPWQRANFLSRLTFMYTRSIFWKTYITNKLEEEDLYQVPLCYKSEKLGDELENCLENDLETHKVASIYRILWSCYGKEYLFIGLIQLMVRTIVVTTIPMTLSKLVLYFQPYQETISKGEACLYAVLLITLNLFNIIYTHNYMLTITAFGIKVKTAFCSLMYRRSLKLTGTSLSEISTGKIITLMTKDVTAFEKIILYGNDIWIGFAQAGIVCYLIYRKMGIAAVSGVGFLFLVIPFQVYIGKKASNLRLKTAAMTDERLQVTQEVVSAIKLIKMVEVGIIAKIFLIKVVILLIGGLTSKIAFYFLVMTYVWLGHTISAELVFFTLTLFQRLRHALSVVVPLGITEFAELHACVNRIGGLFRAEKLCQPDSELISTTPNISLKVVTVAIKDKPIIKNVTAAIESGLTFLTGALGSGKSTLLKTILRDYNLSEGIISVKGRISYASQEPWIFPSTLKQNIVFWRKIRTGYTRSIFWRTYITNKLEEEDLYQVPLCYKSEKLGDELENCLENDLETHKVASIYRILWSCYGKEYLFIGLIQLMVRTIVVTTIPMTLSKLVLYFQPYQETISKGEACLYAVLLITLNLFNIIYTHNYMLTITAFGIKVKTAFCSLMYRRSLKLTGTSLSEISTGKIITLMTKDVTAFEKIILYGNDIWIGFAQAGIVCYLIYRKMGIAAVSGVGFLFLVIPFQGDNMVIGDKGINLSKGQKARINLARAVYKDCEIYLLDDCLAALDAHVKDHVYNECIRGFLKQKLCVLACNNLEYVQSGDTVMVIDNGTLKSCIKITNKDTKNAIDTTTKVNDKFDDGQANKNNNDTDDEESRLLDRGKSIYHEVKKSGKVGAENYKRYISYGGGYFMVDLEENLTYFEANNLTATDEYGKMTENRSLILILFSSLILATTLLYIITSYLFFNFTRKVSNRLHKAMVGSIINAVTTFFDKIFIGNILNRFSNDLAIIDEHFPFDVYEFIEIFLALCGVLTILATVNISFLVPATTVLILLLFIRKCYMPTGRNLQRLESATRSPVVGYVNASLEGLTTIRAFQAERLLIEEFDKHQDHYTSTSFTNKCCVRAFGLAVDTCCTIFIAVIAGYFLTLENDSSVGDVGLAITQAFMLSGLVQYGIRKWADLENKMTSVERVLEYTTTEQEIKNKGLRPLNWPSEGKIQVENLSLSYSNSEECVLKNVNFKIEATQKIGVVQGKLLLYPPFFRLYDYKGKIVIDEIDIREIALEFLRRSVAIIPQDPVLFTGTVRSNIDPLASHQDSDIWSAIKKVKLVDLIKSLDMRIADSGSNFSAGQKQLLCLARAIVGRNKILVLDEATANMDDETDALIHGVIEEHFASCTVLTIVHKLQNVLKCDKVMLIESGEVVEYDNPKVLLKNKNGHFYKMIEKAGLLSSK</sequence>
<feature type="transmembrane region" description="Helical" evidence="8">
    <location>
        <begin position="685"/>
        <end position="706"/>
    </location>
</feature>
<evidence type="ECO:0000259" key="10">
    <source>
        <dbReference type="PROSITE" id="PS50929"/>
    </source>
</evidence>
<dbReference type="FunFam" id="3.40.50.300:FF:000163">
    <property type="entry name" value="Multidrug resistance-associated protein member 4"/>
    <property type="match status" value="1"/>
</dbReference>
<feature type="transmembrane region" description="Helical" evidence="8">
    <location>
        <begin position="233"/>
        <end position="251"/>
    </location>
</feature>
<proteinExistence type="predicted"/>
<dbReference type="InterPro" id="IPR011527">
    <property type="entry name" value="ABC1_TM_dom"/>
</dbReference>
<dbReference type="PROSITE" id="PS50929">
    <property type="entry name" value="ABC_TM1F"/>
    <property type="match status" value="3"/>
</dbReference>
<dbReference type="CDD" id="cd18579">
    <property type="entry name" value="ABC_6TM_ABCC_D1"/>
    <property type="match status" value="1"/>
</dbReference>